<dbReference type="Pfam" id="PF04810">
    <property type="entry name" value="zf-Sec23_Sec24"/>
    <property type="match status" value="1"/>
</dbReference>
<dbReference type="SUPFAM" id="SSF82754">
    <property type="entry name" value="C-terminal, gelsolin-like domain of Sec23/24"/>
    <property type="match status" value="1"/>
</dbReference>
<dbReference type="InterPro" id="IPR006900">
    <property type="entry name" value="Sec23/24_helical_dom"/>
</dbReference>
<reference evidence="14 15" key="1">
    <citation type="submission" date="2016-03" db="EMBL/GenBank/DDBJ databases">
        <authorList>
            <person name="Devillers H."/>
        </authorList>
    </citation>
    <scope>NUCLEOTIDE SEQUENCE [LARGE SCALE GENOMIC DNA]</scope>
    <source>
        <strain evidence="14">CBS 6772</strain>
    </source>
</reference>
<evidence type="ECO:0000256" key="1">
    <source>
        <dbReference type="ARBA" id="ARBA00004394"/>
    </source>
</evidence>
<feature type="domain" description="Sec23/Sec24 trunk" evidence="11">
    <location>
        <begin position="269"/>
        <end position="504"/>
    </location>
</feature>
<proteinExistence type="inferred from homology"/>
<dbReference type="AlphaFoldDB" id="A0A1G4MBV2"/>
<dbReference type="EMBL" id="LT598492">
    <property type="protein sequence ID" value="SCW01234.1"/>
    <property type="molecule type" value="Genomic_DNA"/>
</dbReference>
<keyword evidence="5" id="KW-0963">Cytoplasm</keyword>
<dbReference type="GO" id="GO:0006886">
    <property type="term" value="P:intracellular protein transport"/>
    <property type="evidence" value="ECO:0007669"/>
    <property type="project" value="InterPro"/>
</dbReference>
<dbReference type="InterPro" id="IPR006896">
    <property type="entry name" value="Sec23/24_trunk_dom"/>
</dbReference>
<evidence type="ECO:0000259" key="11">
    <source>
        <dbReference type="Pfam" id="PF04811"/>
    </source>
</evidence>
<evidence type="ECO:0000256" key="4">
    <source>
        <dbReference type="ARBA" id="ARBA00022448"/>
    </source>
</evidence>
<dbReference type="InterPro" id="IPR036175">
    <property type="entry name" value="Sec23/24_helical_dom_sf"/>
</dbReference>
<evidence type="ECO:0000313" key="14">
    <source>
        <dbReference type="EMBL" id="SCW01234.1"/>
    </source>
</evidence>
<comment type="similarity">
    <text evidence="3">Belongs to the SEC23/SEC24 family. SEC24 subfamily.</text>
</comment>
<organism evidence="14 15">
    <name type="scientific">Lachancea fermentati</name>
    <name type="common">Zygosaccharomyces fermentati</name>
    <dbReference type="NCBI Taxonomy" id="4955"/>
    <lineage>
        <taxon>Eukaryota</taxon>
        <taxon>Fungi</taxon>
        <taxon>Dikarya</taxon>
        <taxon>Ascomycota</taxon>
        <taxon>Saccharomycotina</taxon>
        <taxon>Saccharomycetes</taxon>
        <taxon>Saccharomycetales</taxon>
        <taxon>Saccharomycetaceae</taxon>
        <taxon>Lachancea</taxon>
    </lineage>
</organism>
<dbReference type="SUPFAM" id="SSF82919">
    <property type="entry name" value="Zn-finger domain of Sec23/24"/>
    <property type="match status" value="1"/>
</dbReference>
<dbReference type="Pfam" id="PF00626">
    <property type="entry name" value="Gelsolin"/>
    <property type="match status" value="1"/>
</dbReference>
<dbReference type="Gene3D" id="2.60.40.1670">
    <property type="entry name" value="beta-sandwich domain of Sec23/24"/>
    <property type="match status" value="1"/>
</dbReference>
<dbReference type="Pfam" id="PF04815">
    <property type="entry name" value="Sec23_helical"/>
    <property type="match status" value="1"/>
</dbReference>
<dbReference type="InterPro" id="IPR050550">
    <property type="entry name" value="SEC23_SEC24_subfamily"/>
</dbReference>
<dbReference type="SUPFAM" id="SSF53300">
    <property type="entry name" value="vWA-like"/>
    <property type="match status" value="1"/>
</dbReference>
<dbReference type="GO" id="GO:0000139">
    <property type="term" value="C:Golgi membrane"/>
    <property type="evidence" value="ECO:0007669"/>
    <property type="project" value="UniProtKB-SubCell"/>
</dbReference>
<dbReference type="InterPro" id="IPR006895">
    <property type="entry name" value="Znf_Sec23_Sec24"/>
</dbReference>
<dbReference type="OMA" id="RLCKHGD"/>
<evidence type="ECO:0000256" key="7">
    <source>
        <dbReference type="ARBA" id="ARBA00023034"/>
    </source>
</evidence>
<dbReference type="PANTHER" id="PTHR13803">
    <property type="entry name" value="SEC24-RELATED PROTEIN"/>
    <property type="match status" value="1"/>
</dbReference>
<dbReference type="GO" id="GO:0030127">
    <property type="term" value="C:COPII vesicle coat"/>
    <property type="evidence" value="ECO:0007669"/>
    <property type="project" value="InterPro"/>
</dbReference>
<dbReference type="Pfam" id="PF04811">
    <property type="entry name" value="Sec23_trunk"/>
    <property type="match status" value="1"/>
</dbReference>
<keyword evidence="7" id="KW-0333">Golgi apparatus</keyword>
<feature type="compositionally biased region" description="Polar residues" evidence="8">
    <location>
        <begin position="1"/>
        <end position="10"/>
    </location>
</feature>
<feature type="domain" description="Sec23/Sec24 beta-sandwich" evidence="13">
    <location>
        <begin position="511"/>
        <end position="591"/>
    </location>
</feature>
<comment type="subcellular location">
    <subcellularLocation>
        <location evidence="2">Cytoplasm</location>
    </subcellularLocation>
    <subcellularLocation>
        <location evidence="1">Golgi apparatus membrane</location>
    </subcellularLocation>
</comment>
<evidence type="ECO:0000259" key="10">
    <source>
        <dbReference type="Pfam" id="PF04810"/>
    </source>
</evidence>
<dbReference type="SUPFAM" id="SSF81995">
    <property type="entry name" value="beta-sandwich domain of Sec23/24"/>
    <property type="match status" value="1"/>
</dbReference>
<evidence type="ECO:0000256" key="8">
    <source>
        <dbReference type="SAM" id="MobiDB-lite"/>
    </source>
</evidence>
<keyword evidence="6" id="KW-0653">Protein transport</keyword>
<dbReference type="Proteomes" id="UP000190831">
    <property type="component" value="Chromosome D"/>
</dbReference>
<dbReference type="InterPro" id="IPR036174">
    <property type="entry name" value="Znf_Sec23_Sec24_sf"/>
</dbReference>
<feature type="compositionally biased region" description="Polar residues" evidence="8">
    <location>
        <begin position="39"/>
        <end position="52"/>
    </location>
</feature>
<accession>A0A1G4MBV2</accession>
<dbReference type="Pfam" id="PF08033">
    <property type="entry name" value="Sec23_BS"/>
    <property type="match status" value="1"/>
</dbReference>
<dbReference type="InterPro" id="IPR007123">
    <property type="entry name" value="Gelsolin-like_dom"/>
</dbReference>
<dbReference type="InterPro" id="IPR036465">
    <property type="entry name" value="vWFA_dom_sf"/>
</dbReference>
<evidence type="ECO:0000256" key="6">
    <source>
        <dbReference type="ARBA" id="ARBA00022927"/>
    </source>
</evidence>
<dbReference type="GO" id="GO:0070971">
    <property type="term" value="C:endoplasmic reticulum exit site"/>
    <property type="evidence" value="ECO:0007669"/>
    <property type="project" value="TreeGrafter"/>
</dbReference>
<dbReference type="InterPro" id="IPR029006">
    <property type="entry name" value="ADF-H/Gelsolin-like_dom_sf"/>
</dbReference>
<feature type="domain" description="Sec23/Sec24 helical" evidence="12">
    <location>
        <begin position="606"/>
        <end position="707"/>
    </location>
</feature>
<keyword evidence="4" id="KW-0813">Transport</keyword>
<dbReference type="GO" id="GO:0090110">
    <property type="term" value="P:COPII-coated vesicle cargo loading"/>
    <property type="evidence" value="ECO:0007669"/>
    <property type="project" value="TreeGrafter"/>
</dbReference>
<feature type="region of interest" description="Disordered" evidence="8">
    <location>
        <begin position="1"/>
        <end position="61"/>
    </location>
</feature>
<dbReference type="InterPro" id="IPR036180">
    <property type="entry name" value="Gelsolin-like_dom_sf"/>
</dbReference>
<dbReference type="PANTHER" id="PTHR13803:SF4">
    <property type="entry name" value="SECRETORY 24CD, ISOFORM C"/>
    <property type="match status" value="1"/>
</dbReference>
<dbReference type="Gene3D" id="1.20.120.730">
    <property type="entry name" value="Sec23/Sec24 helical domain"/>
    <property type="match status" value="1"/>
</dbReference>
<sequence length="902" mass="101169">MENLTSSVSSLALGDSESSKIPLSTSKKYKRPNRAYHTFESSGSGGATSLPQLESPAGIHPTKLGGSQPQLFGASNENFVSQEAALSMQDQQRITSHYVSTQRLEDQQQYLKRSFLTSQDSVPPLATTQFYCVDQGSSDPRQMCLTMYNIPKNEQLRSATKLPMGAVLQPFTDSTPNAIVDLIDTSTTNGPLRCRRCKAYVNPAFSFTFDSNAVCNFCQISTPLDENHYAPLNPNGLRSDFDQRPDLLKGTVEFRVPEKYNPVKGIPNVPLHYVFLIDISTLANENKSSLATIEGVRTCIEYICTNQPNCKIAIIAYDKHIRFFNLRPELMQAQEYIVSELHDVFLPIYNGLFVTPADSMHVIQDTLCKLTAYIEDGKFSHCFEACYGSALDAARIALDTVTAGQGGKIIATLSTKPTIGVGNLSVKTDNALKKTLNCDNDFYKKIGKELLNSSVSVDLFCTSSAFVDMTSVGHPTLVSSGYLKYYPNFHIDKDEFTLVNDMLHSVSNCIGYNAQLKVRCSAGLSIYNYYSASNGYSDREPRIPVLHKDFTMNVLFKYTEQLPVSKNIHFQAALLYTDIDGVRKVRTLNVSGAANDSIHEVFKFVNQDAVVSIIIQDVISTLGNCNFVNIRKLIDDKLSDILTQYRALVSGSSSSQLVLPDSLKTLPAYLLAFEKTEMMKNNNKSTQGNSRVSDFFLYHNFNITQIMFKLYPQILPLHELLGETDFMFYDENDELLQTDSVSNLSVRATRSALIDGGCYLIFDGQTVYLWFNENTNQFLLRDLLGVEPDTTKFDAITLFGGSLPEADTEINMKARNLIKNWRQLVGRSYVPVIPLRPHVDSYYAHVMGAVLCEDKSIEMIESYENYLVSIHRTIKEKLKNEDFVKLNNSKDHEHFSQKFIQF</sequence>
<gene>
    <name evidence="14" type="ORF">LAFE_0D08086G</name>
</gene>
<feature type="domain" description="Zinc finger Sec23/Sec24-type" evidence="10">
    <location>
        <begin position="191"/>
        <end position="226"/>
    </location>
</feature>
<evidence type="ECO:0000256" key="3">
    <source>
        <dbReference type="ARBA" id="ARBA00008334"/>
    </source>
</evidence>
<dbReference type="OrthoDB" id="49016at2759"/>
<evidence type="ECO:0000259" key="13">
    <source>
        <dbReference type="Pfam" id="PF08033"/>
    </source>
</evidence>
<evidence type="ECO:0000259" key="9">
    <source>
        <dbReference type="Pfam" id="PF00626"/>
    </source>
</evidence>
<name>A0A1G4MBV2_LACFM</name>
<dbReference type="Gene3D" id="3.40.20.10">
    <property type="entry name" value="Severin"/>
    <property type="match status" value="1"/>
</dbReference>
<keyword evidence="15" id="KW-1185">Reference proteome</keyword>
<feature type="domain" description="Gelsolin-like" evidence="9">
    <location>
        <begin position="744"/>
        <end position="777"/>
    </location>
</feature>
<dbReference type="Gene3D" id="3.40.50.410">
    <property type="entry name" value="von Willebrand factor, type A domain"/>
    <property type="match status" value="1"/>
</dbReference>
<dbReference type="InterPro" id="IPR012990">
    <property type="entry name" value="Beta-sandwich_Sec23_24"/>
</dbReference>
<evidence type="ECO:0000256" key="5">
    <source>
        <dbReference type="ARBA" id="ARBA00022490"/>
    </source>
</evidence>
<evidence type="ECO:0000313" key="15">
    <source>
        <dbReference type="Proteomes" id="UP000190831"/>
    </source>
</evidence>
<dbReference type="SUPFAM" id="SSF81811">
    <property type="entry name" value="Helical domain of Sec23/24"/>
    <property type="match status" value="1"/>
</dbReference>
<evidence type="ECO:0000259" key="12">
    <source>
        <dbReference type="Pfam" id="PF04815"/>
    </source>
</evidence>
<dbReference type="Gene3D" id="2.30.30.380">
    <property type="entry name" value="Zn-finger domain of Sec23/24"/>
    <property type="match status" value="1"/>
</dbReference>
<protein>
    <submittedName>
        <fullName evidence="14">LAFE_0D08086g1_1</fullName>
    </submittedName>
</protein>
<dbReference type="GO" id="GO:0000149">
    <property type="term" value="F:SNARE binding"/>
    <property type="evidence" value="ECO:0007669"/>
    <property type="project" value="TreeGrafter"/>
</dbReference>
<dbReference type="GO" id="GO:0008270">
    <property type="term" value="F:zinc ion binding"/>
    <property type="evidence" value="ECO:0007669"/>
    <property type="project" value="InterPro"/>
</dbReference>
<dbReference type="STRING" id="4955.A0A1G4MBV2"/>
<evidence type="ECO:0000256" key="2">
    <source>
        <dbReference type="ARBA" id="ARBA00004496"/>
    </source>
</evidence>